<name>A0ABQ4N2I2_9BACL</name>
<evidence type="ECO:0000256" key="3">
    <source>
        <dbReference type="ARBA" id="ARBA00023163"/>
    </source>
</evidence>
<dbReference type="RefSeq" id="WP_244863221.1">
    <property type="nucleotide sequence ID" value="NZ_BOVJ01000030.1"/>
</dbReference>
<feature type="domain" description="HTH araC/xylS-type" evidence="4">
    <location>
        <begin position="1"/>
        <end position="42"/>
    </location>
</feature>
<dbReference type="PROSITE" id="PS01124">
    <property type="entry name" value="HTH_ARAC_FAMILY_2"/>
    <property type="match status" value="1"/>
</dbReference>
<organism evidence="5 6">
    <name type="scientific">Paenibacillus cisolokensis</name>
    <dbReference type="NCBI Taxonomy" id="1658519"/>
    <lineage>
        <taxon>Bacteria</taxon>
        <taxon>Bacillati</taxon>
        <taxon>Bacillota</taxon>
        <taxon>Bacilli</taxon>
        <taxon>Bacillales</taxon>
        <taxon>Paenibacillaceae</taxon>
        <taxon>Paenibacillus</taxon>
    </lineage>
</organism>
<dbReference type="Gene3D" id="1.10.10.60">
    <property type="entry name" value="Homeodomain-like"/>
    <property type="match status" value="1"/>
</dbReference>
<keyword evidence="2" id="KW-0238">DNA-binding</keyword>
<reference evidence="5 6" key="1">
    <citation type="submission" date="2021-04" db="EMBL/GenBank/DDBJ databases">
        <title>Draft genome sequence of Paenibacillus cisolokensis, LC2-13A.</title>
        <authorList>
            <person name="Uke A."/>
            <person name="Chhe C."/>
            <person name="Baramee S."/>
            <person name="Kosugi A."/>
        </authorList>
    </citation>
    <scope>NUCLEOTIDE SEQUENCE [LARGE SCALE GENOMIC DNA]</scope>
    <source>
        <strain evidence="5 6">LC2-13A</strain>
    </source>
</reference>
<dbReference type="InterPro" id="IPR018060">
    <property type="entry name" value="HTH_AraC"/>
</dbReference>
<dbReference type="InterPro" id="IPR020449">
    <property type="entry name" value="Tscrpt_reg_AraC-type_HTH"/>
</dbReference>
<dbReference type="InterPro" id="IPR009057">
    <property type="entry name" value="Homeodomain-like_sf"/>
</dbReference>
<evidence type="ECO:0000313" key="6">
    <source>
        <dbReference type="Proteomes" id="UP000680304"/>
    </source>
</evidence>
<gene>
    <name evidence="5" type="ORF">PACILC2_09770</name>
</gene>
<dbReference type="Pfam" id="PF00165">
    <property type="entry name" value="HTH_AraC"/>
    <property type="match status" value="1"/>
</dbReference>
<accession>A0ABQ4N2I2</accession>
<evidence type="ECO:0000256" key="1">
    <source>
        <dbReference type="ARBA" id="ARBA00023015"/>
    </source>
</evidence>
<protein>
    <recommendedName>
        <fullName evidence="4">HTH araC/xylS-type domain-containing protein</fullName>
    </recommendedName>
</protein>
<evidence type="ECO:0000256" key="2">
    <source>
        <dbReference type="ARBA" id="ARBA00023125"/>
    </source>
</evidence>
<dbReference type="Proteomes" id="UP000680304">
    <property type="component" value="Unassembled WGS sequence"/>
</dbReference>
<evidence type="ECO:0000313" key="5">
    <source>
        <dbReference type="EMBL" id="GIQ62409.1"/>
    </source>
</evidence>
<sequence length="49" mass="5809">MLVRSDARISDIAYRLGFADPNYFSRLFKNKTGFTPLQYRQKYGIWMDG</sequence>
<dbReference type="PANTHER" id="PTHR43280">
    <property type="entry name" value="ARAC-FAMILY TRANSCRIPTIONAL REGULATOR"/>
    <property type="match status" value="1"/>
</dbReference>
<dbReference type="PANTHER" id="PTHR43280:SF2">
    <property type="entry name" value="HTH-TYPE TRANSCRIPTIONAL REGULATOR EXSA"/>
    <property type="match status" value="1"/>
</dbReference>
<keyword evidence="1" id="KW-0805">Transcription regulation</keyword>
<dbReference type="EMBL" id="BOVJ01000030">
    <property type="protein sequence ID" value="GIQ62409.1"/>
    <property type="molecule type" value="Genomic_DNA"/>
</dbReference>
<proteinExistence type="predicted"/>
<comment type="caution">
    <text evidence="5">The sequence shown here is derived from an EMBL/GenBank/DDBJ whole genome shotgun (WGS) entry which is preliminary data.</text>
</comment>
<keyword evidence="3" id="KW-0804">Transcription</keyword>
<dbReference type="SUPFAM" id="SSF46689">
    <property type="entry name" value="Homeodomain-like"/>
    <property type="match status" value="1"/>
</dbReference>
<evidence type="ECO:0000259" key="4">
    <source>
        <dbReference type="PROSITE" id="PS01124"/>
    </source>
</evidence>
<dbReference type="PRINTS" id="PR00032">
    <property type="entry name" value="HTHARAC"/>
</dbReference>
<keyword evidence="6" id="KW-1185">Reference proteome</keyword>